<dbReference type="RefSeq" id="WP_205946381.1">
    <property type="nucleotide sequence ID" value="NZ_VUMM01000002.1"/>
</dbReference>
<gene>
    <name evidence="2" type="ORF">FYJ50_02275</name>
</gene>
<comment type="caution">
    <text evidence="2">The sequence shown here is derived from an EMBL/GenBank/DDBJ whole genome shotgun (WGS) entry which is preliminary data.</text>
</comment>
<feature type="transmembrane region" description="Helical" evidence="1">
    <location>
        <begin position="6"/>
        <end position="23"/>
    </location>
</feature>
<proteinExistence type="predicted"/>
<keyword evidence="1" id="KW-0812">Transmembrane</keyword>
<name>A0A7X2N1W3_9FIRM</name>
<evidence type="ECO:0000313" key="2">
    <source>
        <dbReference type="EMBL" id="MSS00954.1"/>
    </source>
</evidence>
<keyword evidence="3" id="KW-1185">Reference proteome</keyword>
<dbReference type="Proteomes" id="UP000470082">
    <property type="component" value="Unassembled WGS sequence"/>
</dbReference>
<dbReference type="AlphaFoldDB" id="A0A7X2N1W3"/>
<feature type="transmembrane region" description="Helical" evidence="1">
    <location>
        <begin position="58"/>
        <end position="77"/>
    </location>
</feature>
<reference evidence="2 3" key="1">
    <citation type="submission" date="2019-08" db="EMBL/GenBank/DDBJ databases">
        <title>In-depth cultivation of the pig gut microbiome towards novel bacterial diversity and tailored functional studies.</title>
        <authorList>
            <person name="Wylensek D."/>
            <person name="Hitch T.C.A."/>
            <person name="Clavel T."/>
        </authorList>
    </citation>
    <scope>NUCLEOTIDE SEQUENCE [LARGE SCALE GENOMIC DNA]</scope>
    <source>
        <strain evidence="2 3">LKV-178-WT-2G</strain>
    </source>
</reference>
<evidence type="ECO:0000256" key="1">
    <source>
        <dbReference type="SAM" id="Phobius"/>
    </source>
</evidence>
<accession>A0A7X2N1W3</accession>
<protein>
    <submittedName>
        <fullName evidence="2">Uncharacterized protein</fullName>
    </submittedName>
</protein>
<feature type="transmembrane region" description="Helical" evidence="1">
    <location>
        <begin position="35"/>
        <end position="52"/>
    </location>
</feature>
<keyword evidence="1" id="KW-0472">Membrane</keyword>
<keyword evidence="1" id="KW-1133">Transmembrane helix</keyword>
<sequence>MTYSIINLICMVVTDLCTTLIWLSKGKDWMKKVSMVLLFLCTFSFFVFENMYGDQTLFNSYSFLYIICLAINGILFMRES</sequence>
<dbReference type="EMBL" id="VUMM01000002">
    <property type="protein sequence ID" value="MSS00954.1"/>
    <property type="molecule type" value="Genomic_DNA"/>
</dbReference>
<evidence type="ECO:0000313" key="3">
    <source>
        <dbReference type="Proteomes" id="UP000470082"/>
    </source>
</evidence>
<organism evidence="2 3">
    <name type="scientific">Floccifex porci</name>
    <dbReference type="NCBI Taxonomy" id="2606629"/>
    <lineage>
        <taxon>Bacteria</taxon>
        <taxon>Bacillati</taxon>
        <taxon>Bacillota</taxon>
        <taxon>Erysipelotrichia</taxon>
        <taxon>Erysipelotrichales</taxon>
        <taxon>Erysipelotrichaceae</taxon>
        <taxon>Floccifex</taxon>
    </lineage>
</organism>